<evidence type="ECO:0000313" key="4">
    <source>
        <dbReference type="Proteomes" id="UP000789390"/>
    </source>
</evidence>
<dbReference type="InterPro" id="IPR013106">
    <property type="entry name" value="Ig_V-set"/>
</dbReference>
<evidence type="ECO:0000259" key="2">
    <source>
        <dbReference type="PROSITE" id="PS50835"/>
    </source>
</evidence>
<name>A0A8J2WCS7_9CRUS</name>
<keyword evidence="4" id="KW-1185">Reference proteome</keyword>
<organism evidence="3 4">
    <name type="scientific">Daphnia galeata</name>
    <dbReference type="NCBI Taxonomy" id="27404"/>
    <lineage>
        <taxon>Eukaryota</taxon>
        <taxon>Metazoa</taxon>
        <taxon>Ecdysozoa</taxon>
        <taxon>Arthropoda</taxon>
        <taxon>Crustacea</taxon>
        <taxon>Branchiopoda</taxon>
        <taxon>Diplostraca</taxon>
        <taxon>Cladocera</taxon>
        <taxon>Anomopoda</taxon>
        <taxon>Daphniidae</taxon>
        <taxon>Daphnia</taxon>
    </lineage>
</organism>
<dbReference type="FunFam" id="2.60.40.10:FF:000437">
    <property type="entry name" value="Beat-IIIc, isoform A"/>
    <property type="match status" value="1"/>
</dbReference>
<keyword evidence="1" id="KW-1133">Transmembrane helix</keyword>
<sequence>MVFKKKCKMIVCPSRVYFFFVFVKFIGSFFIFFIGVNSLQITEFSVPIAVKVGENHQLSCQYQLSSNETLYFLRWYKDGNEFFRYMPKETPAQRVYNVSGVRIKTISSTSTSVILMNVDASSSGLYRCEVSAEAPGFETADREAHFNVIDGPRGLPFVTVSKVTVEENIVNETIVANCSGMEGIPAPQLSWSLASIPVPNDEKFVVQWIQNGITDNLKRTTSMLILPIDWILRVVEKLESARALDGLMKGPEVVLPLICTSHILGLFEESDKHDIKIIRNLATTSAPVIPGSRIAVKLAKPTSTNSSATGVYTRHGAFTNNVSSNITNKLFNRLTLPGFILIFTSAWSIYNSSF</sequence>
<dbReference type="Pfam" id="PF07686">
    <property type="entry name" value="V-set"/>
    <property type="match status" value="1"/>
</dbReference>
<protein>
    <recommendedName>
        <fullName evidence="2">Ig-like domain-containing protein</fullName>
    </recommendedName>
</protein>
<dbReference type="PANTHER" id="PTHR21261">
    <property type="entry name" value="BEAT PROTEIN"/>
    <property type="match status" value="1"/>
</dbReference>
<keyword evidence="1" id="KW-0472">Membrane</keyword>
<gene>
    <name evidence="3" type="ORF">DGAL_LOCUS17314</name>
</gene>
<feature type="domain" description="Ig-like" evidence="2">
    <location>
        <begin position="39"/>
        <end position="147"/>
    </location>
</feature>
<evidence type="ECO:0000313" key="3">
    <source>
        <dbReference type="EMBL" id="CAH0113418.1"/>
    </source>
</evidence>
<proteinExistence type="predicted"/>
<keyword evidence="1" id="KW-0812">Transmembrane</keyword>
<dbReference type="OrthoDB" id="6345742at2759"/>
<accession>A0A8J2WCS7</accession>
<dbReference type="Gene3D" id="2.60.40.10">
    <property type="entry name" value="Immunoglobulins"/>
    <property type="match status" value="1"/>
</dbReference>
<dbReference type="PANTHER" id="PTHR21261:SF15">
    <property type="entry name" value="BEATEN PATH IIIA, ISOFORM D-RELATED"/>
    <property type="match status" value="1"/>
</dbReference>
<evidence type="ECO:0000256" key="1">
    <source>
        <dbReference type="SAM" id="Phobius"/>
    </source>
</evidence>
<dbReference type="InterPro" id="IPR003599">
    <property type="entry name" value="Ig_sub"/>
</dbReference>
<dbReference type="PROSITE" id="PS50835">
    <property type="entry name" value="IG_LIKE"/>
    <property type="match status" value="1"/>
</dbReference>
<dbReference type="InterPro" id="IPR007110">
    <property type="entry name" value="Ig-like_dom"/>
</dbReference>
<dbReference type="EMBL" id="CAKKLH010000339">
    <property type="protein sequence ID" value="CAH0113418.1"/>
    <property type="molecule type" value="Genomic_DNA"/>
</dbReference>
<dbReference type="Proteomes" id="UP000789390">
    <property type="component" value="Unassembled WGS sequence"/>
</dbReference>
<feature type="transmembrane region" description="Helical" evidence="1">
    <location>
        <begin position="16"/>
        <end position="36"/>
    </location>
</feature>
<dbReference type="InterPro" id="IPR013783">
    <property type="entry name" value="Ig-like_fold"/>
</dbReference>
<dbReference type="InterPro" id="IPR036179">
    <property type="entry name" value="Ig-like_dom_sf"/>
</dbReference>
<dbReference type="SUPFAM" id="SSF48726">
    <property type="entry name" value="Immunoglobulin"/>
    <property type="match status" value="1"/>
</dbReference>
<comment type="caution">
    <text evidence="3">The sequence shown here is derived from an EMBL/GenBank/DDBJ whole genome shotgun (WGS) entry which is preliminary data.</text>
</comment>
<dbReference type="SMART" id="SM00409">
    <property type="entry name" value="IG"/>
    <property type="match status" value="1"/>
</dbReference>
<reference evidence="3" key="1">
    <citation type="submission" date="2021-11" db="EMBL/GenBank/DDBJ databases">
        <authorList>
            <person name="Schell T."/>
        </authorList>
    </citation>
    <scope>NUCLEOTIDE SEQUENCE</scope>
    <source>
        <strain evidence="3">M5</strain>
    </source>
</reference>
<dbReference type="AlphaFoldDB" id="A0A8J2WCS7"/>